<keyword evidence="5 7" id="KW-0472">Membrane</keyword>
<gene>
    <name evidence="10" type="ORF">OU798_18885</name>
</gene>
<dbReference type="EMBL" id="JAPOHD010000056">
    <property type="protein sequence ID" value="MCY1722422.1"/>
    <property type="molecule type" value="Genomic_DNA"/>
</dbReference>
<dbReference type="AlphaFoldDB" id="A0A9X3F9N1"/>
<dbReference type="GO" id="GO:0005886">
    <property type="term" value="C:plasma membrane"/>
    <property type="evidence" value="ECO:0007669"/>
    <property type="project" value="UniProtKB-SubCell"/>
</dbReference>
<evidence type="ECO:0000256" key="3">
    <source>
        <dbReference type="ARBA" id="ARBA00022692"/>
    </source>
</evidence>
<evidence type="ECO:0000313" key="11">
    <source>
        <dbReference type="Proteomes" id="UP001145087"/>
    </source>
</evidence>
<comment type="similarity">
    <text evidence="6">Belongs to the ABC-4 integral membrane protein family.</text>
</comment>
<accession>A0A9X3F9N1</accession>
<dbReference type="Pfam" id="PF02687">
    <property type="entry name" value="FtsX"/>
    <property type="match status" value="1"/>
</dbReference>
<feature type="transmembrane region" description="Helical" evidence="7">
    <location>
        <begin position="27"/>
        <end position="50"/>
    </location>
</feature>
<proteinExistence type="inferred from homology"/>
<comment type="subcellular location">
    <subcellularLocation>
        <location evidence="1">Cell membrane</location>
        <topology evidence="1">Multi-pass membrane protein</topology>
    </subcellularLocation>
</comment>
<organism evidence="10 11">
    <name type="scientific">Draconibacterium aestuarii</name>
    <dbReference type="NCBI Taxonomy" id="2998507"/>
    <lineage>
        <taxon>Bacteria</taxon>
        <taxon>Pseudomonadati</taxon>
        <taxon>Bacteroidota</taxon>
        <taxon>Bacteroidia</taxon>
        <taxon>Marinilabiliales</taxon>
        <taxon>Prolixibacteraceae</taxon>
        <taxon>Draconibacterium</taxon>
    </lineage>
</organism>
<keyword evidence="2" id="KW-1003">Cell membrane</keyword>
<evidence type="ECO:0000256" key="2">
    <source>
        <dbReference type="ARBA" id="ARBA00022475"/>
    </source>
</evidence>
<evidence type="ECO:0000256" key="6">
    <source>
        <dbReference type="ARBA" id="ARBA00038076"/>
    </source>
</evidence>
<protein>
    <submittedName>
        <fullName evidence="10">ABC transporter permease</fullName>
    </submittedName>
</protein>
<dbReference type="InterPro" id="IPR025857">
    <property type="entry name" value="MacB_PCD"/>
</dbReference>
<sequence>MKAIVQRYGHDVASGIEAIFTNKIKSFLTALGIIFGVAAVISMLAIGNGAQQEIMDQIKMVGVNNIIITPTQTVIDDEESSGSTDQVQISSKKFSKGLTLLDVSAIEEILPTVSRVSPVISFNYSAILNGKSKPVVLEGINNQYFELFNITLAEGIFYTREQMDNGFPVCIIGDNIKQTFFNQENPIGKNIKCGQIWLKVIGVVERRDFTASASDEMGITSTDNKIFIPAKTLIMRFKNRSLVRADEVEELMASRDETQNSKKENLNQLDKIIVQVENTEQLSATSEVIRRMLLRRHNQLYDFEVTIPELLLKQQQRTKKIFNIVLGVIAGISLIVGGIGIMNIMLASVMERIREIGVRQAIGASRKDIIVQFLSESTIISVSGGIIGIILGIVLSKIITVAFDIKTIVSLFSIVISFGVSVLIGITFGYVPAKRAAEQDPVNSLRS</sequence>
<evidence type="ECO:0000256" key="5">
    <source>
        <dbReference type="ARBA" id="ARBA00023136"/>
    </source>
</evidence>
<name>A0A9X3F9N1_9BACT</name>
<evidence type="ECO:0000259" key="8">
    <source>
        <dbReference type="Pfam" id="PF02687"/>
    </source>
</evidence>
<dbReference type="RefSeq" id="WP_343334748.1">
    <property type="nucleotide sequence ID" value="NZ_JAPOHD010000056.1"/>
</dbReference>
<evidence type="ECO:0000259" key="9">
    <source>
        <dbReference type="Pfam" id="PF12704"/>
    </source>
</evidence>
<dbReference type="Proteomes" id="UP001145087">
    <property type="component" value="Unassembled WGS sequence"/>
</dbReference>
<keyword evidence="3 7" id="KW-0812">Transmembrane</keyword>
<dbReference type="InterPro" id="IPR050250">
    <property type="entry name" value="Macrolide_Exporter_MacB"/>
</dbReference>
<feature type="transmembrane region" description="Helical" evidence="7">
    <location>
        <begin position="369"/>
        <end position="395"/>
    </location>
</feature>
<dbReference type="GO" id="GO:0022857">
    <property type="term" value="F:transmembrane transporter activity"/>
    <property type="evidence" value="ECO:0007669"/>
    <property type="project" value="TreeGrafter"/>
</dbReference>
<dbReference type="Pfam" id="PF12704">
    <property type="entry name" value="MacB_PCD"/>
    <property type="match status" value="1"/>
</dbReference>
<evidence type="ECO:0000256" key="7">
    <source>
        <dbReference type="SAM" id="Phobius"/>
    </source>
</evidence>
<dbReference type="PANTHER" id="PTHR30572:SF4">
    <property type="entry name" value="ABC TRANSPORTER PERMEASE YTRF"/>
    <property type="match status" value="1"/>
</dbReference>
<dbReference type="PANTHER" id="PTHR30572">
    <property type="entry name" value="MEMBRANE COMPONENT OF TRANSPORTER-RELATED"/>
    <property type="match status" value="1"/>
</dbReference>
<feature type="domain" description="ABC3 transporter permease C-terminal" evidence="8">
    <location>
        <begin position="328"/>
        <end position="441"/>
    </location>
</feature>
<reference evidence="10" key="1">
    <citation type="submission" date="2022-11" db="EMBL/GenBank/DDBJ databases">
        <title>Marilongibacter aestuarii gen. nov., sp. nov., isolated from tidal flat sediment.</title>
        <authorList>
            <person name="Jiayan W."/>
        </authorList>
    </citation>
    <scope>NUCLEOTIDE SEQUENCE</scope>
    <source>
        <strain evidence="10">Z1-6</strain>
    </source>
</reference>
<feature type="domain" description="MacB-like periplasmic core" evidence="9">
    <location>
        <begin position="26"/>
        <end position="290"/>
    </location>
</feature>
<evidence type="ECO:0000256" key="1">
    <source>
        <dbReference type="ARBA" id="ARBA00004651"/>
    </source>
</evidence>
<keyword evidence="4 7" id="KW-1133">Transmembrane helix</keyword>
<keyword evidence="11" id="KW-1185">Reference proteome</keyword>
<feature type="transmembrane region" description="Helical" evidence="7">
    <location>
        <begin position="321"/>
        <end position="349"/>
    </location>
</feature>
<evidence type="ECO:0000256" key="4">
    <source>
        <dbReference type="ARBA" id="ARBA00022989"/>
    </source>
</evidence>
<evidence type="ECO:0000313" key="10">
    <source>
        <dbReference type="EMBL" id="MCY1722422.1"/>
    </source>
</evidence>
<feature type="transmembrane region" description="Helical" evidence="7">
    <location>
        <begin position="407"/>
        <end position="431"/>
    </location>
</feature>
<dbReference type="InterPro" id="IPR003838">
    <property type="entry name" value="ABC3_permease_C"/>
</dbReference>
<comment type="caution">
    <text evidence="10">The sequence shown here is derived from an EMBL/GenBank/DDBJ whole genome shotgun (WGS) entry which is preliminary data.</text>
</comment>